<dbReference type="InterPro" id="IPR016024">
    <property type="entry name" value="ARM-type_fold"/>
</dbReference>
<dbReference type="InterPro" id="IPR032629">
    <property type="entry name" value="DCB_dom"/>
</dbReference>
<keyword evidence="3" id="KW-0653">Protein transport</keyword>
<name>A0ABR3IYP6_9AGAR</name>
<evidence type="ECO:0000256" key="3">
    <source>
        <dbReference type="ARBA" id="ARBA00022927"/>
    </source>
</evidence>
<evidence type="ECO:0000256" key="4">
    <source>
        <dbReference type="SAM" id="MobiDB-lite"/>
    </source>
</evidence>
<feature type="domain" description="Mon2/Sec7/BIG1-like HUS" evidence="5">
    <location>
        <begin position="201"/>
        <end position="367"/>
    </location>
</feature>
<dbReference type="PANTHER" id="PTHR10663">
    <property type="entry name" value="GUANYL-NUCLEOTIDE EXCHANGE FACTOR"/>
    <property type="match status" value="1"/>
</dbReference>
<dbReference type="Proteomes" id="UP001556367">
    <property type="component" value="Unassembled WGS sequence"/>
</dbReference>
<comment type="caution">
    <text evidence="8">The sequence shown here is derived from an EMBL/GenBank/DDBJ whole genome shotgun (WGS) entry which is preliminary data.</text>
</comment>
<evidence type="ECO:0000259" key="5">
    <source>
        <dbReference type="Pfam" id="PF12783"/>
    </source>
</evidence>
<dbReference type="EMBL" id="JASNQZ010000014">
    <property type="protein sequence ID" value="KAL0948487.1"/>
    <property type="molecule type" value="Genomic_DNA"/>
</dbReference>
<evidence type="ECO:0000259" key="7">
    <source>
        <dbReference type="Pfam" id="PF16213"/>
    </source>
</evidence>
<dbReference type="Pfam" id="PF16206">
    <property type="entry name" value="Mon2_C"/>
    <property type="match status" value="2"/>
</dbReference>
<keyword evidence="9" id="KW-1185">Reference proteome</keyword>
<evidence type="ECO:0000256" key="2">
    <source>
        <dbReference type="ARBA" id="ARBA00022448"/>
    </source>
</evidence>
<feature type="domain" description="Mon2 C-terminal" evidence="6">
    <location>
        <begin position="1043"/>
        <end position="1206"/>
    </location>
</feature>
<feature type="region of interest" description="Disordered" evidence="4">
    <location>
        <begin position="767"/>
        <end position="788"/>
    </location>
</feature>
<dbReference type="PANTHER" id="PTHR10663:SF333">
    <property type="entry name" value="PROTEIN MON2 HOMOLOG"/>
    <property type="match status" value="1"/>
</dbReference>
<evidence type="ECO:0000256" key="1">
    <source>
        <dbReference type="ARBA" id="ARBA00008144"/>
    </source>
</evidence>
<dbReference type="Pfam" id="PF16213">
    <property type="entry name" value="DCB"/>
    <property type="match status" value="1"/>
</dbReference>
<reference evidence="9" key="1">
    <citation type="submission" date="2024-06" db="EMBL/GenBank/DDBJ databases">
        <title>Multi-omics analyses provide insights into the biosynthesis of the anticancer antibiotic pleurotin in Hohenbuehelia grisea.</title>
        <authorList>
            <person name="Weaver J.A."/>
            <person name="Alberti F."/>
        </authorList>
    </citation>
    <scope>NUCLEOTIDE SEQUENCE [LARGE SCALE GENOMIC DNA]</scope>
    <source>
        <strain evidence="9">T-177</strain>
    </source>
</reference>
<keyword evidence="2" id="KW-0813">Transport</keyword>
<evidence type="ECO:0000259" key="6">
    <source>
        <dbReference type="Pfam" id="PF16206"/>
    </source>
</evidence>
<accession>A0ABR3IYP6</accession>
<organism evidence="8 9">
    <name type="scientific">Hohenbuehelia grisea</name>
    <dbReference type="NCBI Taxonomy" id="104357"/>
    <lineage>
        <taxon>Eukaryota</taxon>
        <taxon>Fungi</taxon>
        <taxon>Dikarya</taxon>
        <taxon>Basidiomycota</taxon>
        <taxon>Agaricomycotina</taxon>
        <taxon>Agaricomycetes</taxon>
        <taxon>Agaricomycetidae</taxon>
        <taxon>Agaricales</taxon>
        <taxon>Pleurotineae</taxon>
        <taxon>Pleurotaceae</taxon>
        <taxon>Hohenbuehelia</taxon>
    </lineage>
</organism>
<dbReference type="InterPro" id="IPR032817">
    <property type="entry name" value="Mon2_C"/>
</dbReference>
<dbReference type="Pfam" id="PF12783">
    <property type="entry name" value="Sec7-like_HUS"/>
    <property type="match status" value="1"/>
</dbReference>
<evidence type="ECO:0008006" key="10">
    <source>
        <dbReference type="Google" id="ProtNLM"/>
    </source>
</evidence>
<feature type="compositionally biased region" description="Low complexity" evidence="4">
    <location>
        <begin position="684"/>
        <end position="704"/>
    </location>
</feature>
<evidence type="ECO:0000313" key="9">
    <source>
        <dbReference type="Proteomes" id="UP001556367"/>
    </source>
</evidence>
<gene>
    <name evidence="8" type="ORF">HGRIS_011055</name>
</gene>
<feature type="compositionally biased region" description="Low complexity" evidence="4">
    <location>
        <begin position="1723"/>
        <end position="1733"/>
    </location>
</feature>
<evidence type="ECO:0000313" key="8">
    <source>
        <dbReference type="EMBL" id="KAL0948487.1"/>
    </source>
</evidence>
<feature type="compositionally biased region" description="Polar residues" evidence="4">
    <location>
        <begin position="767"/>
        <end position="780"/>
    </location>
</feature>
<sequence length="1779" mass="193929">MSSLAFLVTELQSLASETRRKHPEIREAAEKSLAILRSSPEQATANLASDGPQADDLLKPVFMGCATKNAKVVAISLGSLQRLIVLKAVPQSAVPVIIRTMGDAMNQGVDIQLRILQTMVSLLTNFPDIHGELLGDALLLCFKLHESKIAVVSSTAAATLRQLVMFIVDKMVDESKRTDNDDELKTQIHLPTGMRIMLDPCARDAYSVFEDLCLLANSEKPNFLKLESLHKTFALELIESVLTNYHSAIRQHPEMILLLQHHLCPLLLKALSDRPIFPLILRCTRVVFLLLKQFLNELPTEAEVFLTFLIRVVAEDLDSGAEQHSSHVQRPSWMRVLAMEVMRGLCSDAELVRSIWDHYDGREQGSKVFTSMITALKRLVTEKPALLGIASQMFGVGVDASGSAPNSMLDVTGMAGMMATAASATMSNVVGMMGNSGGLSVQSAAMKIQCIDQLDKADSPPIPDTYIYLLGVQCFVSLSEGFASFTTPLYNSIVVQRPRSAGDAVIRAPPALDFATLPQDQASTAQLQIVRDIIDAGWPALLAALSFVITTNLSDELFVDVLTSYQALTNVAGMLGLVTPRDAFITSLAKYAIPGRVVSSLESYSEPLSPRSGASFSENLGLSGPTHAPGLSERNLACLKTLIGSAMYLAGSLGESWYGVLEALQNADYVLTSKGAQATPVKKPTGGNSSSSSSRPVSMLGSPSAAPVPVAKHPFFADLDPEALHASIQRLFDASKNLEDGAFTHFIRALCKLSGEMVGMQSDVGNESTEDFNASTSSLSPHLDPSHRRRVSGIHIPRTLRSGDFGISKLGGVAILNIHRLIYRAPDVAWDAITFHLLSIIGLASGPSTIRLQAARVLDDVLIIVPRNLSSTGDLRGQVQRRVIDVLAKQIIPDNPNTSTTSVELRRMGLETLHQILQASGHTLIVGWETIFEMLSSVCRAPQGGADFELSAPSSPVAPRVRISTSLGHPSDKSAASLIKIAFQSLTLVCDSVSALSPEHLRLCITTLGHFGRQADTNIALTAAASLLWSVSDAIQAKRKDAEKEPEYSQLWLLLLLEILALCADQRQEVRDGAIQTLFRALQFYGATLSLDTWESCIWKVTFPLLDTLTHEMRTRESQTGVMETQMPGTALEQSWNDSKILAFHSIGSVFHGFVTTKLAHLESFSKAWDTLVGHVQDAVLHDNRMVSAPALRCLERAIKASQGVEPKLRSKVGDLCERSWSSFDEIGTAMLQKVSTGAMSPLTPMPQRPPHRFTQESLIAYLEVIQRTRSVAKEISGSEWSLDRLTRLMVILKGVLTYPGSSDYRPDIDSLPPLQASVMDMINGIDLSQAGVPSLVMSDLAEYATLAFLAAFDIPPNPNVQAGPKRITYIALAKRVMPLLVELYLRFKDRLEIYTDGTVETILSAYSIPIKMKYDCPAPSKFGKDLPLWKTATTNFLSIVKESTSQLDAFGKDISDERAEGIWRQVIDVFRGGILADCSAVESFPLEVQESEENFDLALIASLEIDVLPHFGDPRVPDDLIRQLANVLCKGSCLYELDSGDSRPGSPGKDSAQNSFDLSQNGLGSTDFGLALPRERFSYWCLDLLFLMCSDNCKDQEGPRRRLAALALPSLLSRCRSTMVGYVADEALRGSLPFPRAREEELLYVLRKLHDLVLWSGSIWASLTEEPSKYCIEQTPIDHTLGPSALVADAVKRSTLAHLYHFYPVLCEIASIPRKTPSTWMAPPKSSAPAKSKSTKKAANRASGLPGHVNGNVVELDARVLARQCLQAIGKELGVSHL</sequence>
<proteinExistence type="inferred from homology"/>
<comment type="similarity">
    <text evidence="1">Belongs to the MON2 family.</text>
</comment>
<dbReference type="SUPFAM" id="SSF48371">
    <property type="entry name" value="ARM repeat"/>
    <property type="match status" value="2"/>
</dbReference>
<feature type="region of interest" description="Disordered" evidence="4">
    <location>
        <begin position="678"/>
        <end position="705"/>
    </location>
</feature>
<dbReference type="InterPro" id="IPR032691">
    <property type="entry name" value="Mon2/Sec7/BIG1-like_HUS"/>
</dbReference>
<feature type="domain" description="Mon2/Sec7/BIG1-like dimerisation and cyclophilin-binding" evidence="7">
    <location>
        <begin position="4"/>
        <end position="174"/>
    </location>
</feature>
<protein>
    <recommendedName>
        <fullName evidence="10">Protein MON2 homolog</fullName>
    </recommendedName>
</protein>
<feature type="region of interest" description="Disordered" evidence="4">
    <location>
        <begin position="1719"/>
        <end position="1747"/>
    </location>
</feature>
<feature type="domain" description="Mon2 C-terminal" evidence="6">
    <location>
        <begin position="1368"/>
        <end position="1534"/>
    </location>
</feature>